<dbReference type="InterPro" id="IPR036291">
    <property type="entry name" value="NAD(P)-bd_dom_sf"/>
</dbReference>
<sequence length="281" mass="28729">MTVAVTGATGQLGRLVIAGLKDKLDAGDIIALARSPEKAADFGVTAREADYDAPETLAPALAGVDTLLLISGSEIGQRTAQHRAVIEAAKSAGVGHIVYTSLLRADTSPMSLAVEHRETEALIIASGLTYTILRNGWYTENYTGSVPGAVQAGALVGSAGDGRISSAARADYADAAVAVLTAGDHVGQTYELAGDAAYTLSDLAAEVSAQTGKTIPYQNLPQDEYAKVLVSVGLPEGFAGALASFDVDASQGALFHDGKDLSDLIGRPTTPLSKSVSEALA</sequence>
<name>A0A9Q2RT06_9RHOB</name>
<dbReference type="PANTHER" id="PTHR47129:SF1">
    <property type="entry name" value="NMRA-LIKE DOMAIN-CONTAINING PROTEIN"/>
    <property type="match status" value="1"/>
</dbReference>
<dbReference type="Gene3D" id="3.90.25.10">
    <property type="entry name" value="UDP-galactose 4-epimerase, domain 1"/>
    <property type="match status" value="1"/>
</dbReference>
<evidence type="ECO:0000313" key="3">
    <source>
        <dbReference type="Proteomes" id="UP000809337"/>
    </source>
</evidence>
<dbReference type="SUPFAM" id="SSF51735">
    <property type="entry name" value="NAD(P)-binding Rossmann-fold domains"/>
    <property type="match status" value="1"/>
</dbReference>
<comment type="caution">
    <text evidence="2">The sequence shown here is derived from an EMBL/GenBank/DDBJ whole genome shotgun (WGS) entry which is preliminary data.</text>
</comment>
<dbReference type="InterPro" id="IPR016040">
    <property type="entry name" value="NAD(P)-bd_dom"/>
</dbReference>
<dbReference type="CDD" id="cd05269">
    <property type="entry name" value="TMR_SDR_a"/>
    <property type="match status" value="1"/>
</dbReference>
<organism evidence="2 3">
    <name type="scientific">Pseudosulfitobacter pseudonitzschiae</name>
    <dbReference type="NCBI Taxonomy" id="1402135"/>
    <lineage>
        <taxon>Bacteria</taxon>
        <taxon>Pseudomonadati</taxon>
        <taxon>Pseudomonadota</taxon>
        <taxon>Alphaproteobacteria</taxon>
        <taxon>Rhodobacterales</taxon>
        <taxon>Roseobacteraceae</taxon>
        <taxon>Pseudosulfitobacter</taxon>
    </lineage>
</organism>
<dbReference type="Pfam" id="PF13460">
    <property type="entry name" value="NAD_binding_10"/>
    <property type="match status" value="1"/>
</dbReference>
<feature type="domain" description="NAD(P)-binding" evidence="1">
    <location>
        <begin position="7"/>
        <end position="181"/>
    </location>
</feature>
<dbReference type="Gene3D" id="3.40.50.720">
    <property type="entry name" value="NAD(P)-binding Rossmann-like Domain"/>
    <property type="match status" value="1"/>
</dbReference>
<evidence type="ECO:0000313" key="2">
    <source>
        <dbReference type="EMBL" id="MBM2353441.1"/>
    </source>
</evidence>
<protein>
    <submittedName>
        <fullName evidence="2">SDR family oxidoreductase</fullName>
    </submittedName>
</protein>
<reference evidence="2" key="1">
    <citation type="submission" date="2021-01" db="EMBL/GenBank/DDBJ databases">
        <title>Diatom-associated Roseobacters Show Island Model of Population Structure.</title>
        <authorList>
            <person name="Qu L."/>
            <person name="Feng X."/>
            <person name="Chen Y."/>
            <person name="Li L."/>
            <person name="Wang X."/>
            <person name="Hu Z."/>
            <person name="Wang H."/>
            <person name="Luo H."/>
        </authorList>
    </citation>
    <scope>NUCLEOTIDE SEQUENCE</scope>
    <source>
        <strain evidence="2">SM26-45</strain>
    </source>
</reference>
<proteinExistence type="predicted"/>
<dbReference type="AlphaFoldDB" id="A0A9Q2RT06"/>
<gene>
    <name evidence="2" type="ORF">JQX14_02745</name>
</gene>
<evidence type="ECO:0000259" key="1">
    <source>
        <dbReference type="Pfam" id="PF13460"/>
    </source>
</evidence>
<accession>A0A9Q2RT06</accession>
<dbReference type="RefSeq" id="WP_231032290.1">
    <property type="nucleotide sequence ID" value="NZ_JAJNGX010000001.1"/>
</dbReference>
<dbReference type="Proteomes" id="UP000809337">
    <property type="component" value="Unassembled WGS sequence"/>
</dbReference>
<dbReference type="PANTHER" id="PTHR47129">
    <property type="entry name" value="QUINONE OXIDOREDUCTASE 2"/>
    <property type="match status" value="1"/>
</dbReference>
<dbReference type="EMBL" id="JAFBWN010000001">
    <property type="protein sequence ID" value="MBM2353441.1"/>
    <property type="molecule type" value="Genomic_DNA"/>
</dbReference>
<dbReference type="InterPro" id="IPR052718">
    <property type="entry name" value="NmrA-type_oxidoreductase"/>
</dbReference>